<dbReference type="EMBL" id="PHFL01000030">
    <property type="protein sequence ID" value="RFM24655.1"/>
    <property type="molecule type" value="Genomic_DNA"/>
</dbReference>
<keyword evidence="4 6" id="KW-0808">Transferase</keyword>
<reference evidence="6 7" key="1">
    <citation type="journal article" date="2011" name="ISME J.">
        <title>Community ecology of hot spring cyanobacterial mats: predominant populations and their functional potential.</title>
        <authorList>
            <person name="Klatt C.G."/>
            <person name="Wood J.M."/>
            <person name="Rusch D.B."/>
            <person name="Bateson M.M."/>
            <person name="Hamamura N."/>
            <person name="Heidelberg J.F."/>
            <person name="Grossman A.R."/>
            <person name="Bhaya D."/>
            <person name="Cohan F.M."/>
            <person name="Kuhl M."/>
            <person name="Bryant D.A."/>
            <person name="Ward D.M."/>
        </authorList>
    </citation>
    <scope>NUCLEOTIDE SEQUENCE [LARGE SCALE GENOMIC DNA]</scope>
    <source>
        <strain evidence="6">OS</strain>
    </source>
</reference>
<dbReference type="Gene3D" id="3.90.1150.10">
    <property type="entry name" value="Aspartate Aminotransferase, domain 1"/>
    <property type="match status" value="1"/>
</dbReference>
<name>A0A395M1J3_9BACT</name>
<dbReference type="PANTHER" id="PTHR43206">
    <property type="entry name" value="AMINOTRANSFERASE"/>
    <property type="match status" value="1"/>
</dbReference>
<evidence type="ECO:0000256" key="4">
    <source>
        <dbReference type="ARBA" id="ARBA00022679"/>
    </source>
</evidence>
<sequence>MKLKTMSSMCQAASIPLGAEIWSICFAQKKYLEIIEQENLLTNAKNIGAFLLSKIQLLAEEFKGTVSNPRGRGLMCAFDLPDKAMRNKFITEVMKQGVVMLGCGERTVRFRPPLTLTLAEAEEGMSLVRNALKAIL</sequence>
<organism evidence="6 7">
    <name type="scientific">Candidatus Thermochlorobacter aerophilus</name>
    <dbReference type="NCBI Taxonomy" id="1868324"/>
    <lineage>
        <taxon>Bacteria</taxon>
        <taxon>Pseudomonadati</taxon>
        <taxon>Chlorobiota</taxon>
        <taxon>Chlorobiia</taxon>
        <taxon>Chlorobiales</taxon>
        <taxon>Candidatus Thermochlorobacteriaceae</taxon>
        <taxon>Candidatus Thermochlorobacter</taxon>
    </lineage>
</organism>
<dbReference type="PANTHER" id="PTHR43206:SF2">
    <property type="entry name" value="4-AMINOBUTYRATE AMINOTRANSFERASE GABT"/>
    <property type="match status" value="1"/>
</dbReference>
<dbReference type="AlphaFoldDB" id="A0A395M1J3"/>
<proteinExistence type="inferred from homology"/>
<evidence type="ECO:0000256" key="1">
    <source>
        <dbReference type="ARBA" id="ARBA00001933"/>
    </source>
</evidence>
<evidence type="ECO:0000256" key="2">
    <source>
        <dbReference type="ARBA" id="ARBA00008954"/>
    </source>
</evidence>
<dbReference type="SUPFAM" id="SSF53383">
    <property type="entry name" value="PLP-dependent transferases"/>
    <property type="match status" value="1"/>
</dbReference>
<keyword evidence="5" id="KW-0663">Pyridoxal phosphate</keyword>
<evidence type="ECO:0000256" key="3">
    <source>
        <dbReference type="ARBA" id="ARBA00022576"/>
    </source>
</evidence>
<gene>
    <name evidence="6" type="ORF">D0433_04445</name>
</gene>
<dbReference type="GO" id="GO:0030170">
    <property type="term" value="F:pyridoxal phosphate binding"/>
    <property type="evidence" value="ECO:0007669"/>
    <property type="project" value="InterPro"/>
</dbReference>
<comment type="caution">
    <text evidence="6">The sequence shown here is derived from an EMBL/GenBank/DDBJ whole genome shotgun (WGS) entry which is preliminary data.</text>
</comment>
<dbReference type="Gene3D" id="3.40.640.10">
    <property type="entry name" value="Type I PLP-dependent aspartate aminotransferase-like (Major domain)"/>
    <property type="match status" value="1"/>
</dbReference>
<protein>
    <submittedName>
        <fullName evidence="6">Aminotransferase class III-fold pyridoxal phosphate-dependent enzyme</fullName>
    </submittedName>
</protein>
<accession>A0A395M1J3</accession>
<dbReference type="InterPro" id="IPR015421">
    <property type="entry name" value="PyrdxlP-dep_Trfase_major"/>
</dbReference>
<dbReference type="InterPro" id="IPR005814">
    <property type="entry name" value="Aminotrans_3"/>
</dbReference>
<dbReference type="GO" id="GO:0008483">
    <property type="term" value="F:transaminase activity"/>
    <property type="evidence" value="ECO:0007669"/>
    <property type="project" value="UniProtKB-KW"/>
</dbReference>
<evidence type="ECO:0000256" key="5">
    <source>
        <dbReference type="ARBA" id="ARBA00022898"/>
    </source>
</evidence>
<dbReference type="Proteomes" id="UP000266389">
    <property type="component" value="Unassembled WGS sequence"/>
</dbReference>
<dbReference type="GO" id="GO:0009450">
    <property type="term" value="P:gamma-aminobutyric acid catabolic process"/>
    <property type="evidence" value="ECO:0007669"/>
    <property type="project" value="TreeGrafter"/>
</dbReference>
<comment type="cofactor">
    <cofactor evidence="1">
        <name>pyridoxal 5'-phosphate</name>
        <dbReference type="ChEBI" id="CHEBI:597326"/>
    </cofactor>
</comment>
<dbReference type="Pfam" id="PF00202">
    <property type="entry name" value="Aminotran_3"/>
    <property type="match status" value="1"/>
</dbReference>
<dbReference type="InterPro" id="IPR015424">
    <property type="entry name" value="PyrdxlP-dep_Trfase"/>
</dbReference>
<evidence type="ECO:0000313" key="6">
    <source>
        <dbReference type="EMBL" id="RFM24655.1"/>
    </source>
</evidence>
<dbReference type="InterPro" id="IPR015422">
    <property type="entry name" value="PyrdxlP-dep_Trfase_small"/>
</dbReference>
<keyword evidence="3 6" id="KW-0032">Aminotransferase</keyword>
<comment type="similarity">
    <text evidence="2">Belongs to the class-III pyridoxal-phosphate-dependent aminotransferase family.</text>
</comment>
<evidence type="ECO:0000313" key="7">
    <source>
        <dbReference type="Proteomes" id="UP000266389"/>
    </source>
</evidence>